<comment type="cofactor">
    <cofactor evidence="2">
        <name>Zn(2+)</name>
        <dbReference type="ChEBI" id="CHEBI:29105"/>
    </cofactor>
</comment>
<dbReference type="CDD" id="cd16833">
    <property type="entry name" value="YfiH"/>
    <property type="match status" value="1"/>
</dbReference>
<dbReference type="EMBL" id="JACHWS010000003">
    <property type="protein sequence ID" value="MBB3038866.1"/>
    <property type="molecule type" value="Genomic_DNA"/>
</dbReference>
<dbReference type="PANTHER" id="PTHR30616:SF2">
    <property type="entry name" value="PURINE NUCLEOSIDE PHOSPHORYLASE LACC1"/>
    <property type="match status" value="1"/>
</dbReference>
<comment type="function">
    <text evidence="4">Purine nucleoside enzyme that catalyzes the phosphorolysis of adenosine and inosine nucleosides, yielding D-ribose 1-phosphate and the respective free bases, adenine and hypoxanthine. Also catalyzes the phosphorolysis of S-methyl-5'-thioadenosine into adenine and S-methyl-5-thio-alpha-D-ribose 1-phosphate. Also has adenosine deaminase activity.</text>
</comment>
<evidence type="ECO:0000256" key="2">
    <source>
        <dbReference type="ARBA" id="ARBA00001947"/>
    </source>
</evidence>
<dbReference type="InterPro" id="IPR003730">
    <property type="entry name" value="Cu_polyphenol_OxRdtase"/>
</dbReference>
<evidence type="ECO:0000256" key="4">
    <source>
        <dbReference type="ARBA" id="ARBA00003215"/>
    </source>
</evidence>
<dbReference type="GO" id="GO:0016787">
    <property type="term" value="F:hydrolase activity"/>
    <property type="evidence" value="ECO:0007669"/>
    <property type="project" value="UniProtKB-KW"/>
</dbReference>
<keyword evidence="9" id="KW-0378">Hydrolase</keyword>
<keyword evidence="10" id="KW-0862">Zinc</keyword>
<gene>
    <name evidence="17" type="ORF">FHU29_003335</name>
</gene>
<evidence type="ECO:0000256" key="16">
    <source>
        <dbReference type="RuleBase" id="RU361274"/>
    </source>
</evidence>
<dbReference type="InterPro" id="IPR011324">
    <property type="entry name" value="Cytotoxic_necrot_fac-like_cat"/>
</dbReference>
<dbReference type="GO" id="GO:0005507">
    <property type="term" value="F:copper ion binding"/>
    <property type="evidence" value="ECO:0007669"/>
    <property type="project" value="TreeGrafter"/>
</dbReference>
<dbReference type="RefSeq" id="WP_064439182.1">
    <property type="nucleotide sequence ID" value="NZ_BDDI01000004.1"/>
</dbReference>
<comment type="catalytic activity">
    <reaction evidence="13">
        <text>adenosine + H2O + H(+) = inosine + NH4(+)</text>
        <dbReference type="Rhea" id="RHEA:24408"/>
        <dbReference type="ChEBI" id="CHEBI:15377"/>
        <dbReference type="ChEBI" id="CHEBI:15378"/>
        <dbReference type="ChEBI" id="CHEBI:16335"/>
        <dbReference type="ChEBI" id="CHEBI:17596"/>
        <dbReference type="ChEBI" id="CHEBI:28938"/>
        <dbReference type="EC" id="3.5.4.4"/>
    </reaction>
    <physiologicalReaction direction="left-to-right" evidence="13">
        <dbReference type="Rhea" id="RHEA:24409"/>
    </physiologicalReaction>
</comment>
<evidence type="ECO:0000313" key="18">
    <source>
        <dbReference type="Proteomes" id="UP000567922"/>
    </source>
</evidence>
<dbReference type="Proteomes" id="UP000567922">
    <property type="component" value="Unassembled WGS sequence"/>
</dbReference>
<comment type="catalytic activity">
    <reaction evidence="14">
        <text>adenosine + phosphate = alpha-D-ribose 1-phosphate + adenine</text>
        <dbReference type="Rhea" id="RHEA:27642"/>
        <dbReference type="ChEBI" id="CHEBI:16335"/>
        <dbReference type="ChEBI" id="CHEBI:16708"/>
        <dbReference type="ChEBI" id="CHEBI:43474"/>
        <dbReference type="ChEBI" id="CHEBI:57720"/>
        <dbReference type="EC" id="2.4.2.1"/>
    </reaction>
    <physiologicalReaction direction="left-to-right" evidence="14">
        <dbReference type="Rhea" id="RHEA:27643"/>
    </physiologicalReaction>
</comment>
<organism evidence="17 18">
    <name type="scientific">Hoyosella altamirensis</name>
    <dbReference type="NCBI Taxonomy" id="616997"/>
    <lineage>
        <taxon>Bacteria</taxon>
        <taxon>Bacillati</taxon>
        <taxon>Actinomycetota</taxon>
        <taxon>Actinomycetes</taxon>
        <taxon>Mycobacteriales</taxon>
        <taxon>Hoyosellaceae</taxon>
        <taxon>Hoyosella</taxon>
    </lineage>
</organism>
<accession>A0A839RRX5</accession>
<evidence type="ECO:0000256" key="12">
    <source>
        <dbReference type="ARBA" id="ARBA00023008"/>
    </source>
</evidence>
<sequence>MPVRWKITTRSGGISQPPYDSLNLGVHVGDAPDAVAENRRRLAADLGVGGDRVIWMDQVHGTQVAVVERPSSEPLTETDAVVTAKPGLVLAVLTADCVPVLLADETACVIGAAHAGRVGAKNGVVKAVIGQMASMGADPGRITVLLGPSACGRCYEVPDEMRADVERHLPRSSSTTRSGTPSIDLPAGLERQLRSFGIREIRQDPRCTIEDPTLYSHRRTAPTGRFASLIWMTE</sequence>
<dbReference type="NCBIfam" id="TIGR00726">
    <property type="entry name" value="peptidoglycan editing factor PgeF"/>
    <property type="match status" value="1"/>
</dbReference>
<evidence type="ECO:0000256" key="9">
    <source>
        <dbReference type="ARBA" id="ARBA00022801"/>
    </source>
</evidence>
<keyword evidence="12" id="KW-0186">Copper</keyword>
<comment type="similarity">
    <text evidence="5 16">Belongs to the purine nucleoside phosphorylase YfiH/LACC1 family.</text>
</comment>
<comment type="caution">
    <text evidence="17">The sequence shown here is derived from an EMBL/GenBank/DDBJ whole genome shotgun (WGS) entry which is preliminary data.</text>
</comment>
<dbReference type="FunFam" id="3.60.140.10:FF:000003">
    <property type="entry name" value="Polyphenol oxidase"/>
    <property type="match status" value="1"/>
</dbReference>
<dbReference type="GO" id="GO:0016491">
    <property type="term" value="F:oxidoreductase activity"/>
    <property type="evidence" value="ECO:0007669"/>
    <property type="project" value="UniProtKB-KW"/>
</dbReference>
<keyword evidence="11" id="KW-0560">Oxidoreductase</keyword>
<comment type="catalytic activity">
    <reaction evidence="1">
        <text>inosine + phosphate = alpha-D-ribose 1-phosphate + hypoxanthine</text>
        <dbReference type="Rhea" id="RHEA:27646"/>
        <dbReference type="ChEBI" id="CHEBI:17368"/>
        <dbReference type="ChEBI" id="CHEBI:17596"/>
        <dbReference type="ChEBI" id="CHEBI:43474"/>
        <dbReference type="ChEBI" id="CHEBI:57720"/>
        <dbReference type="EC" id="2.4.2.1"/>
    </reaction>
    <physiologicalReaction direction="left-to-right" evidence="1">
        <dbReference type="Rhea" id="RHEA:27647"/>
    </physiologicalReaction>
</comment>
<dbReference type="PANTHER" id="PTHR30616">
    <property type="entry name" value="UNCHARACTERIZED PROTEIN YFIH"/>
    <property type="match status" value="1"/>
</dbReference>
<evidence type="ECO:0000256" key="8">
    <source>
        <dbReference type="ARBA" id="ARBA00022723"/>
    </source>
</evidence>
<evidence type="ECO:0000313" key="17">
    <source>
        <dbReference type="EMBL" id="MBB3038866.1"/>
    </source>
</evidence>
<dbReference type="GO" id="GO:0017061">
    <property type="term" value="F:S-methyl-5-thioadenosine phosphorylase activity"/>
    <property type="evidence" value="ECO:0007669"/>
    <property type="project" value="UniProtKB-EC"/>
</dbReference>
<keyword evidence="18" id="KW-1185">Reference proteome</keyword>
<keyword evidence="7" id="KW-0808">Transferase</keyword>
<dbReference type="Gene3D" id="3.60.140.10">
    <property type="entry name" value="CNF1/YfiH-like putative cysteine hydrolases"/>
    <property type="match status" value="1"/>
</dbReference>
<evidence type="ECO:0000256" key="6">
    <source>
        <dbReference type="ARBA" id="ARBA00011738"/>
    </source>
</evidence>
<evidence type="ECO:0000256" key="7">
    <source>
        <dbReference type="ARBA" id="ARBA00022679"/>
    </source>
</evidence>
<dbReference type="Pfam" id="PF02578">
    <property type="entry name" value="Cu-oxidase_4"/>
    <property type="match status" value="1"/>
</dbReference>
<dbReference type="OrthoDB" id="4279at2"/>
<evidence type="ECO:0000256" key="13">
    <source>
        <dbReference type="ARBA" id="ARBA00047989"/>
    </source>
</evidence>
<dbReference type="AlphaFoldDB" id="A0A839RRX5"/>
<evidence type="ECO:0000256" key="11">
    <source>
        <dbReference type="ARBA" id="ARBA00023002"/>
    </source>
</evidence>
<evidence type="ECO:0000256" key="15">
    <source>
        <dbReference type="ARBA" id="ARBA00049893"/>
    </source>
</evidence>
<comment type="catalytic activity">
    <reaction evidence="15">
        <text>S-methyl-5'-thioadenosine + phosphate = 5-(methylsulfanyl)-alpha-D-ribose 1-phosphate + adenine</text>
        <dbReference type="Rhea" id="RHEA:11852"/>
        <dbReference type="ChEBI" id="CHEBI:16708"/>
        <dbReference type="ChEBI" id="CHEBI:17509"/>
        <dbReference type="ChEBI" id="CHEBI:43474"/>
        <dbReference type="ChEBI" id="CHEBI:58533"/>
        <dbReference type="EC" id="2.4.2.28"/>
    </reaction>
    <physiologicalReaction direction="left-to-right" evidence="15">
        <dbReference type="Rhea" id="RHEA:11853"/>
    </physiologicalReaction>
</comment>
<dbReference type="InterPro" id="IPR038371">
    <property type="entry name" value="Cu_polyphenol_OxRdtase_sf"/>
</dbReference>
<evidence type="ECO:0000256" key="14">
    <source>
        <dbReference type="ARBA" id="ARBA00048968"/>
    </source>
</evidence>
<dbReference type="SUPFAM" id="SSF64438">
    <property type="entry name" value="CNF1/YfiH-like putative cysteine hydrolases"/>
    <property type="match status" value="1"/>
</dbReference>
<name>A0A839RRX5_9ACTN</name>
<evidence type="ECO:0000256" key="1">
    <source>
        <dbReference type="ARBA" id="ARBA00000553"/>
    </source>
</evidence>
<keyword evidence="8" id="KW-0479">Metal-binding</keyword>
<protein>
    <recommendedName>
        <fullName evidence="16">Purine nucleoside phosphorylase</fullName>
    </recommendedName>
</protein>
<reference evidence="17 18" key="1">
    <citation type="submission" date="2020-08" db="EMBL/GenBank/DDBJ databases">
        <title>Sequencing the genomes of 1000 actinobacteria strains.</title>
        <authorList>
            <person name="Klenk H.-P."/>
        </authorList>
    </citation>
    <scope>NUCLEOTIDE SEQUENCE [LARGE SCALE GENOMIC DNA]</scope>
    <source>
        <strain evidence="17 18">DSM 45258</strain>
    </source>
</reference>
<evidence type="ECO:0000256" key="10">
    <source>
        <dbReference type="ARBA" id="ARBA00022833"/>
    </source>
</evidence>
<comment type="cofactor">
    <cofactor evidence="3">
        <name>Cu(2+)</name>
        <dbReference type="ChEBI" id="CHEBI:29036"/>
    </cofactor>
</comment>
<evidence type="ECO:0000256" key="3">
    <source>
        <dbReference type="ARBA" id="ARBA00001973"/>
    </source>
</evidence>
<comment type="subunit">
    <text evidence="6">Homodimer.</text>
</comment>
<evidence type="ECO:0000256" key="5">
    <source>
        <dbReference type="ARBA" id="ARBA00007353"/>
    </source>
</evidence>
<proteinExistence type="inferred from homology"/>